<evidence type="ECO:0000313" key="3">
    <source>
        <dbReference type="Proteomes" id="UP001066276"/>
    </source>
</evidence>
<accession>A0AAV7SXI6</accession>
<dbReference type="EMBL" id="JANPWB010000007">
    <property type="protein sequence ID" value="KAJ1168922.1"/>
    <property type="molecule type" value="Genomic_DNA"/>
</dbReference>
<sequence length="96" mass="10370">MGRGHRNTPPQGGPPQRRVMDQPRIEGGCNGSERHLSPTRRTRSAPNGAGAGHVSPSRPQETRRRIGLSAPRIFGTPLSRKRASFLRGRGNPATQG</sequence>
<dbReference type="Proteomes" id="UP001066276">
    <property type="component" value="Chromosome 4_1"/>
</dbReference>
<organism evidence="2 3">
    <name type="scientific">Pleurodeles waltl</name>
    <name type="common">Iberian ribbed newt</name>
    <dbReference type="NCBI Taxonomy" id="8319"/>
    <lineage>
        <taxon>Eukaryota</taxon>
        <taxon>Metazoa</taxon>
        <taxon>Chordata</taxon>
        <taxon>Craniata</taxon>
        <taxon>Vertebrata</taxon>
        <taxon>Euteleostomi</taxon>
        <taxon>Amphibia</taxon>
        <taxon>Batrachia</taxon>
        <taxon>Caudata</taxon>
        <taxon>Salamandroidea</taxon>
        <taxon>Salamandridae</taxon>
        <taxon>Pleurodelinae</taxon>
        <taxon>Pleurodeles</taxon>
    </lineage>
</organism>
<dbReference type="AlphaFoldDB" id="A0AAV7SXI6"/>
<gene>
    <name evidence="2" type="ORF">NDU88_000834</name>
</gene>
<comment type="caution">
    <text evidence="2">The sequence shown here is derived from an EMBL/GenBank/DDBJ whole genome shotgun (WGS) entry which is preliminary data.</text>
</comment>
<keyword evidence="3" id="KW-1185">Reference proteome</keyword>
<protein>
    <submittedName>
        <fullName evidence="2">Uncharacterized protein</fullName>
    </submittedName>
</protein>
<proteinExistence type="predicted"/>
<name>A0AAV7SXI6_PLEWA</name>
<evidence type="ECO:0000256" key="1">
    <source>
        <dbReference type="SAM" id="MobiDB-lite"/>
    </source>
</evidence>
<feature type="region of interest" description="Disordered" evidence="1">
    <location>
        <begin position="1"/>
        <end position="96"/>
    </location>
</feature>
<reference evidence="2" key="1">
    <citation type="journal article" date="2022" name="bioRxiv">
        <title>Sequencing and chromosome-scale assembly of the giantPleurodeles waltlgenome.</title>
        <authorList>
            <person name="Brown T."/>
            <person name="Elewa A."/>
            <person name="Iarovenko S."/>
            <person name="Subramanian E."/>
            <person name="Araus A.J."/>
            <person name="Petzold A."/>
            <person name="Susuki M."/>
            <person name="Suzuki K.-i.T."/>
            <person name="Hayashi T."/>
            <person name="Toyoda A."/>
            <person name="Oliveira C."/>
            <person name="Osipova E."/>
            <person name="Leigh N.D."/>
            <person name="Simon A."/>
            <person name="Yun M.H."/>
        </authorList>
    </citation>
    <scope>NUCLEOTIDE SEQUENCE</scope>
    <source>
        <strain evidence="2">20211129_DDA</strain>
        <tissue evidence="2">Liver</tissue>
    </source>
</reference>
<evidence type="ECO:0000313" key="2">
    <source>
        <dbReference type="EMBL" id="KAJ1168922.1"/>
    </source>
</evidence>